<organism evidence="5 6">
    <name type="scientific">Massilia eurypsychrophila</name>
    <dbReference type="NCBI Taxonomy" id="1485217"/>
    <lineage>
        <taxon>Bacteria</taxon>
        <taxon>Pseudomonadati</taxon>
        <taxon>Pseudomonadota</taxon>
        <taxon>Betaproteobacteria</taxon>
        <taxon>Burkholderiales</taxon>
        <taxon>Oxalobacteraceae</taxon>
        <taxon>Telluria group</taxon>
        <taxon>Massilia</taxon>
    </lineage>
</organism>
<keyword evidence="6" id="KW-1185">Reference proteome</keyword>
<comment type="caution">
    <text evidence="5">The sequence shown here is derived from an EMBL/GenBank/DDBJ whole genome shotgun (WGS) entry which is preliminary data.</text>
</comment>
<gene>
    <name evidence="3" type="primary">glk</name>
    <name evidence="5" type="ORF">CR105_18830</name>
</gene>
<proteinExistence type="inferred from homology"/>
<keyword evidence="3" id="KW-0547">Nucleotide-binding</keyword>
<dbReference type="SUPFAM" id="SSF53067">
    <property type="entry name" value="Actin-like ATPase domain"/>
    <property type="match status" value="1"/>
</dbReference>
<dbReference type="Gene3D" id="3.30.420.40">
    <property type="match status" value="1"/>
</dbReference>
<sequence>MTELRLLADIGGTNARFALQGAAGALQAIDVLACADYPTLGDAIDAYLARAAQQGIDTGAIARAAIAIANPVEDDLVRMTNHHWSFSIARLRAERGLRTLLVVNDFAALAMALPFLRADQRERIGGGVETAGKPIGLIGPGTGLGVSAVMPCGEHWMALAGEGGHASFAPGNDDELRILQALWQDFGHVSAERLLSGMGLELIHRVLAGERLAAADITRRALAGDDAACERTVACFCGVLGSVAGNVALTLGATGGMYIGGGIVPRLGRLFAASDFRRRFEDKGRLSSYLARIPTWLITEQYPALVGVAAMLAAAIEEDGGAGTQTGNAH</sequence>
<comment type="subcellular location">
    <subcellularLocation>
        <location evidence="3">Cytoplasm</location>
    </subcellularLocation>
</comment>
<dbReference type="RefSeq" id="WP_099791008.1">
    <property type="nucleotide sequence ID" value="NZ_JBHLYV010000019.1"/>
</dbReference>
<dbReference type="GO" id="GO:0005524">
    <property type="term" value="F:ATP binding"/>
    <property type="evidence" value="ECO:0007669"/>
    <property type="project" value="UniProtKB-UniRule"/>
</dbReference>
<dbReference type="GO" id="GO:0006096">
    <property type="term" value="P:glycolytic process"/>
    <property type="evidence" value="ECO:0007669"/>
    <property type="project" value="UniProtKB-UniRule"/>
</dbReference>
<dbReference type="Proteomes" id="UP000230390">
    <property type="component" value="Unassembled WGS sequence"/>
</dbReference>
<dbReference type="EC" id="2.7.1.2" evidence="3"/>
<dbReference type="OrthoDB" id="257751at2"/>
<dbReference type="PANTHER" id="PTHR47690">
    <property type="entry name" value="GLUCOKINASE"/>
    <property type="match status" value="1"/>
</dbReference>
<evidence type="ECO:0000256" key="2">
    <source>
        <dbReference type="ARBA" id="ARBA00022777"/>
    </source>
</evidence>
<dbReference type="Gene3D" id="3.40.367.20">
    <property type="match status" value="1"/>
</dbReference>
<comment type="catalytic activity">
    <reaction evidence="3">
        <text>D-glucose + ATP = D-glucose 6-phosphate + ADP + H(+)</text>
        <dbReference type="Rhea" id="RHEA:17825"/>
        <dbReference type="ChEBI" id="CHEBI:4167"/>
        <dbReference type="ChEBI" id="CHEBI:15378"/>
        <dbReference type="ChEBI" id="CHEBI:30616"/>
        <dbReference type="ChEBI" id="CHEBI:61548"/>
        <dbReference type="ChEBI" id="CHEBI:456216"/>
        <dbReference type="EC" id="2.7.1.2"/>
    </reaction>
</comment>
<keyword evidence="3" id="KW-0324">Glycolysis</keyword>
<evidence type="ECO:0000313" key="5">
    <source>
        <dbReference type="EMBL" id="PIL43559.1"/>
    </source>
</evidence>
<evidence type="ECO:0000256" key="4">
    <source>
        <dbReference type="RuleBase" id="RU004046"/>
    </source>
</evidence>
<dbReference type="PANTHER" id="PTHR47690:SF1">
    <property type="entry name" value="GLUCOKINASE"/>
    <property type="match status" value="1"/>
</dbReference>
<keyword evidence="3" id="KW-0067">ATP-binding</keyword>
<keyword evidence="1 3" id="KW-0808">Transferase</keyword>
<keyword evidence="3" id="KW-0963">Cytoplasm</keyword>
<reference evidence="5 6" key="1">
    <citation type="submission" date="2017-10" db="EMBL/GenBank/DDBJ databases">
        <title>Massilia psychrophilum sp. nov., a novel purple-pigmented bacterium isolated from Tianshan glacier, Xinjiang Municipality, China.</title>
        <authorList>
            <person name="Wang H."/>
        </authorList>
    </citation>
    <scope>NUCLEOTIDE SEQUENCE [LARGE SCALE GENOMIC DNA]</scope>
    <source>
        <strain evidence="5 6">JCM 30074</strain>
    </source>
</reference>
<dbReference type="InterPro" id="IPR003836">
    <property type="entry name" value="Glucokinase"/>
</dbReference>
<dbReference type="NCBIfam" id="NF001416">
    <property type="entry name" value="PRK00292.1-3"/>
    <property type="match status" value="1"/>
</dbReference>
<dbReference type="GO" id="GO:0005536">
    <property type="term" value="F:D-glucose binding"/>
    <property type="evidence" value="ECO:0007669"/>
    <property type="project" value="InterPro"/>
</dbReference>
<dbReference type="InterPro" id="IPR043129">
    <property type="entry name" value="ATPase_NBD"/>
</dbReference>
<evidence type="ECO:0000256" key="3">
    <source>
        <dbReference type="HAMAP-Rule" id="MF_00524"/>
    </source>
</evidence>
<dbReference type="AlphaFoldDB" id="A0A2G8TC56"/>
<name>A0A2G8TC56_9BURK</name>
<comment type="similarity">
    <text evidence="3 4">Belongs to the bacterial glucokinase family.</text>
</comment>
<dbReference type="HAMAP" id="MF_00524">
    <property type="entry name" value="Glucokinase"/>
    <property type="match status" value="1"/>
</dbReference>
<dbReference type="GO" id="GO:0005829">
    <property type="term" value="C:cytosol"/>
    <property type="evidence" value="ECO:0007669"/>
    <property type="project" value="TreeGrafter"/>
</dbReference>
<dbReference type="GO" id="GO:0004340">
    <property type="term" value="F:glucokinase activity"/>
    <property type="evidence" value="ECO:0007669"/>
    <property type="project" value="UniProtKB-UniRule"/>
</dbReference>
<dbReference type="EMBL" id="PDOC01000013">
    <property type="protein sequence ID" value="PIL43559.1"/>
    <property type="molecule type" value="Genomic_DNA"/>
</dbReference>
<evidence type="ECO:0000256" key="1">
    <source>
        <dbReference type="ARBA" id="ARBA00022679"/>
    </source>
</evidence>
<dbReference type="CDD" id="cd24008">
    <property type="entry name" value="ASKHA_NBD_GLK"/>
    <property type="match status" value="1"/>
</dbReference>
<protein>
    <recommendedName>
        <fullName evidence="3">Glucokinase</fullName>
        <ecNumber evidence="3">2.7.1.2</ecNumber>
    </recommendedName>
    <alternativeName>
        <fullName evidence="3">Glucose kinase</fullName>
    </alternativeName>
</protein>
<feature type="binding site" evidence="3">
    <location>
        <begin position="8"/>
        <end position="13"/>
    </location>
    <ligand>
        <name>ATP</name>
        <dbReference type="ChEBI" id="CHEBI:30616"/>
    </ligand>
</feature>
<evidence type="ECO:0000313" key="6">
    <source>
        <dbReference type="Proteomes" id="UP000230390"/>
    </source>
</evidence>
<dbReference type="NCBIfam" id="TIGR00749">
    <property type="entry name" value="glk"/>
    <property type="match status" value="1"/>
</dbReference>
<dbReference type="InterPro" id="IPR050201">
    <property type="entry name" value="Bacterial_glucokinase"/>
</dbReference>
<accession>A0A2G8TC56</accession>
<keyword evidence="2 3" id="KW-0418">Kinase</keyword>
<dbReference type="Pfam" id="PF02685">
    <property type="entry name" value="Glucokinase"/>
    <property type="match status" value="1"/>
</dbReference>